<keyword evidence="8 15" id="KW-0862">Zinc</keyword>
<dbReference type="PANTHER" id="PTHR22993:SF9">
    <property type="entry name" value="FORMAMIDOPYRIMIDINE-DNA GLYCOSYLASE"/>
    <property type="match status" value="1"/>
</dbReference>
<evidence type="ECO:0000256" key="8">
    <source>
        <dbReference type="ARBA" id="ARBA00022833"/>
    </source>
</evidence>
<keyword evidence="12 15" id="KW-0511">Multifunctional enzyme</keyword>
<evidence type="ECO:0000256" key="9">
    <source>
        <dbReference type="ARBA" id="ARBA00023125"/>
    </source>
</evidence>
<dbReference type="GO" id="GO:0003684">
    <property type="term" value="F:damaged DNA binding"/>
    <property type="evidence" value="ECO:0007669"/>
    <property type="project" value="InterPro"/>
</dbReference>
<dbReference type="PROSITE" id="PS51066">
    <property type="entry name" value="ZF_FPG_2"/>
    <property type="match status" value="1"/>
</dbReference>
<evidence type="ECO:0000256" key="1">
    <source>
        <dbReference type="ARBA" id="ARBA00001668"/>
    </source>
</evidence>
<feature type="binding site" evidence="15">
    <location>
        <position position="111"/>
    </location>
    <ligand>
        <name>DNA</name>
        <dbReference type="ChEBI" id="CHEBI:16991"/>
    </ligand>
</feature>
<dbReference type="InterPro" id="IPR015887">
    <property type="entry name" value="DNA_glyclase_Znf_dom_DNA_BS"/>
</dbReference>
<evidence type="ECO:0000256" key="7">
    <source>
        <dbReference type="ARBA" id="ARBA00022801"/>
    </source>
</evidence>
<dbReference type="InterPro" id="IPR020629">
    <property type="entry name" value="FPG_Glyclase"/>
</dbReference>
<dbReference type="Pfam" id="PF06831">
    <property type="entry name" value="H2TH"/>
    <property type="match status" value="1"/>
</dbReference>
<evidence type="ECO:0000256" key="15">
    <source>
        <dbReference type="HAMAP-Rule" id="MF_00103"/>
    </source>
</evidence>
<sequence length="277" mass="31577">MPELPEVEAVKRGLDQSIVGKRVTAIEVMWSKIIRHDDIEAFKLSLIGQVCQRIDRRGKFLLIYFDTHVLLSHLRMEGKYFLCDKEQSVHKHTHVILELDKQEELRYHDVRKFGRMELLEIGQEFQHPSLAKLGPEPTPATFSPHVIKEYLSGRTTAIKNILLDQRMVAGIGNIYADEILFDAYVHPEMSAAEITDEEIQQLYYSIISIMQAAIKAGGSTIRSYTNMFGEAGHYQAYHQVYGKDGEHCSRCGTIIEKTKVGGRGTHFCPNCQRKRGA</sequence>
<dbReference type="InterPro" id="IPR010979">
    <property type="entry name" value="Ribosomal_uS13-like_H2TH"/>
</dbReference>
<feature type="active site" description="Proton donor; for beta-elimination activity" evidence="15">
    <location>
        <position position="59"/>
    </location>
</feature>
<dbReference type="AlphaFoldDB" id="A0A1S8KM22"/>
<comment type="similarity">
    <text evidence="2 15">Belongs to the FPG family.</text>
</comment>
<dbReference type="PANTHER" id="PTHR22993">
    <property type="entry name" value="FORMAMIDOPYRIMIDINE-DNA GLYCOSYLASE"/>
    <property type="match status" value="1"/>
</dbReference>
<dbReference type="SUPFAM" id="SSF46946">
    <property type="entry name" value="S13-like H2TH domain"/>
    <property type="match status" value="1"/>
</dbReference>
<dbReference type="EC" id="3.2.2.23" evidence="15"/>
<evidence type="ECO:0000256" key="14">
    <source>
        <dbReference type="ARBA" id="ARBA00044632"/>
    </source>
</evidence>
<dbReference type="EMBL" id="MUYF01000003">
    <property type="protein sequence ID" value="OOL80732.1"/>
    <property type="molecule type" value="Genomic_DNA"/>
</dbReference>
<accession>A0A1S8KM22</accession>
<evidence type="ECO:0000256" key="12">
    <source>
        <dbReference type="ARBA" id="ARBA00023268"/>
    </source>
</evidence>
<dbReference type="Pfam" id="PF01149">
    <property type="entry name" value="Fapy_DNA_glyco"/>
    <property type="match status" value="1"/>
</dbReference>
<dbReference type="InterPro" id="IPR010663">
    <property type="entry name" value="Znf_FPG/IleRS"/>
</dbReference>
<keyword evidence="10 15" id="KW-0234">DNA repair</keyword>
<dbReference type="PROSITE" id="PS51068">
    <property type="entry name" value="FPG_CAT"/>
    <property type="match status" value="1"/>
</dbReference>
<protein>
    <recommendedName>
        <fullName evidence="15">Formamidopyrimidine-DNA glycosylase</fullName>
        <shortName evidence="15">Fapy-DNA glycosylase</shortName>
        <ecNumber evidence="15">3.2.2.23</ecNumber>
    </recommendedName>
    <alternativeName>
        <fullName evidence="15">DNA-(apurinic or apyrimidinic site) lyase MutM</fullName>
        <shortName evidence="15">AP lyase MutM</shortName>
        <ecNumber evidence="15">4.2.99.18</ecNumber>
    </alternativeName>
</protein>
<dbReference type="InterPro" id="IPR000214">
    <property type="entry name" value="Znf_DNA_glyclase/AP_lyase"/>
</dbReference>
<dbReference type="NCBIfam" id="TIGR00577">
    <property type="entry name" value="fpg"/>
    <property type="match status" value="1"/>
</dbReference>
<comment type="cofactor">
    <cofactor evidence="15">
        <name>Zn(2+)</name>
        <dbReference type="ChEBI" id="CHEBI:29105"/>
    </cofactor>
    <text evidence="15">Binds 1 zinc ion per subunit.</text>
</comment>
<evidence type="ECO:0000256" key="3">
    <source>
        <dbReference type="ARBA" id="ARBA00011245"/>
    </source>
</evidence>
<keyword evidence="6 15" id="KW-0863">Zinc-finger</keyword>
<dbReference type="GO" id="GO:0006284">
    <property type="term" value="P:base-excision repair"/>
    <property type="evidence" value="ECO:0007669"/>
    <property type="project" value="InterPro"/>
</dbReference>
<dbReference type="NCBIfam" id="NF002211">
    <property type="entry name" value="PRK01103.1"/>
    <property type="match status" value="1"/>
</dbReference>
<dbReference type="GO" id="GO:0003690">
    <property type="term" value="F:double-stranded DNA binding"/>
    <property type="evidence" value="ECO:0007669"/>
    <property type="project" value="UniProtKB-ARBA"/>
</dbReference>
<proteinExistence type="inferred from homology"/>
<dbReference type="InterPro" id="IPR012319">
    <property type="entry name" value="FPG_cat"/>
</dbReference>
<dbReference type="Pfam" id="PF06827">
    <property type="entry name" value="zf-FPG_IleRS"/>
    <property type="match status" value="1"/>
</dbReference>
<dbReference type="GO" id="GO:0008270">
    <property type="term" value="F:zinc ion binding"/>
    <property type="evidence" value="ECO:0007669"/>
    <property type="project" value="UniProtKB-UniRule"/>
</dbReference>
<evidence type="ECO:0000256" key="10">
    <source>
        <dbReference type="ARBA" id="ARBA00023204"/>
    </source>
</evidence>
<comment type="function">
    <text evidence="15">Involved in base excision repair of DNA damaged by oxidation or by mutagenic agents. Acts as DNA glycosylase that recognizes and removes damaged bases. Has a preference for oxidized purines, such as 7,8-dihydro-8-oxoguanine (8-oxoG). Has AP (apurinic/apyrimidinic) lyase activity and introduces nicks in the DNA strand. Cleaves the DNA backbone by beta-delta elimination to generate a single-strand break at the site of the removed base with both 3'- and 5'-phosphates.</text>
</comment>
<evidence type="ECO:0000256" key="5">
    <source>
        <dbReference type="ARBA" id="ARBA00022763"/>
    </source>
</evidence>
<keyword evidence="5 15" id="KW-0227">DNA damage</keyword>
<feature type="binding site" evidence="15">
    <location>
        <position position="154"/>
    </location>
    <ligand>
        <name>DNA</name>
        <dbReference type="ChEBI" id="CHEBI:16991"/>
    </ligand>
</feature>
<dbReference type="SMART" id="SM00898">
    <property type="entry name" value="Fapy_DNA_glyco"/>
    <property type="match status" value="1"/>
</dbReference>
<dbReference type="Proteomes" id="UP000190409">
    <property type="component" value="Unassembled WGS sequence"/>
</dbReference>
<evidence type="ECO:0000313" key="17">
    <source>
        <dbReference type="Proteomes" id="UP000190409"/>
    </source>
</evidence>
<dbReference type="GO" id="GO:0034039">
    <property type="term" value="F:8-oxo-7,8-dihydroguanine DNA N-glycosylase activity"/>
    <property type="evidence" value="ECO:0007669"/>
    <property type="project" value="TreeGrafter"/>
</dbReference>
<keyword evidence="13 15" id="KW-0326">Glycosidase</keyword>
<dbReference type="HAMAP" id="MF_00103">
    <property type="entry name" value="Fapy_DNA_glycosyl"/>
    <property type="match status" value="1"/>
</dbReference>
<keyword evidence="4 15" id="KW-0479">Metal-binding</keyword>
<dbReference type="RefSeq" id="WP_077862266.1">
    <property type="nucleotide sequence ID" value="NZ_CALFGV010000019.1"/>
</dbReference>
<gene>
    <name evidence="15" type="primary">mutM</name>
    <name evidence="15" type="synonym">fpg</name>
    <name evidence="16" type="ORF">BWX42_02095</name>
</gene>
<evidence type="ECO:0000256" key="11">
    <source>
        <dbReference type="ARBA" id="ARBA00023239"/>
    </source>
</evidence>
<dbReference type="InterPro" id="IPR035937">
    <property type="entry name" value="FPG_N"/>
</dbReference>
<keyword evidence="7 15" id="KW-0378">Hydrolase</keyword>
<evidence type="ECO:0000256" key="6">
    <source>
        <dbReference type="ARBA" id="ARBA00022771"/>
    </source>
</evidence>
<keyword evidence="9 15" id="KW-0238">DNA-binding</keyword>
<name>A0A1S8KM22_9LACT</name>
<comment type="caution">
    <text evidence="16">The sequence shown here is derived from an EMBL/GenBank/DDBJ whole genome shotgun (WGS) entry which is preliminary data.</text>
</comment>
<dbReference type="EC" id="4.2.99.18" evidence="15"/>
<dbReference type="Gene3D" id="3.20.190.10">
    <property type="entry name" value="MutM-like, N-terminal"/>
    <property type="match status" value="1"/>
</dbReference>
<comment type="subunit">
    <text evidence="3 15">Monomer.</text>
</comment>
<organism evidence="16 17">
    <name type="scientific">Dolosigranulum pigrum</name>
    <dbReference type="NCBI Taxonomy" id="29394"/>
    <lineage>
        <taxon>Bacteria</taxon>
        <taxon>Bacillati</taxon>
        <taxon>Bacillota</taxon>
        <taxon>Bacilli</taxon>
        <taxon>Lactobacillales</taxon>
        <taxon>Carnobacteriaceae</taxon>
        <taxon>Dolosigranulum</taxon>
    </lineage>
</organism>
<dbReference type="Gene3D" id="1.10.8.50">
    <property type="match status" value="1"/>
</dbReference>
<evidence type="ECO:0000313" key="16">
    <source>
        <dbReference type="EMBL" id="OOL80732.1"/>
    </source>
</evidence>
<keyword evidence="11 15" id="KW-0456">Lyase</keyword>
<feature type="active site" description="Proton donor" evidence="15">
    <location>
        <position position="3"/>
    </location>
</feature>
<dbReference type="SMART" id="SM01232">
    <property type="entry name" value="H2TH"/>
    <property type="match status" value="1"/>
</dbReference>
<dbReference type="GO" id="GO:0140078">
    <property type="term" value="F:class I DNA-(apurinic or apyrimidinic site) endonuclease activity"/>
    <property type="evidence" value="ECO:0007669"/>
    <property type="project" value="UniProtKB-EC"/>
</dbReference>
<feature type="active site" description="Schiff-base intermediate with DNA" evidence="15">
    <location>
        <position position="2"/>
    </location>
</feature>
<feature type="binding site" evidence="15">
    <location>
        <position position="92"/>
    </location>
    <ligand>
        <name>DNA</name>
        <dbReference type="ChEBI" id="CHEBI:16991"/>
    </ligand>
</feature>
<dbReference type="FunFam" id="1.10.8.50:FF:000003">
    <property type="entry name" value="Formamidopyrimidine-DNA glycosylase"/>
    <property type="match status" value="1"/>
</dbReference>
<feature type="active site" description="Proton donor; for delta-elimination activity" evidence="15">
    <location>
        <position position="263"/>
    </location>
</feature>
<dbReference type="PROSITE" id="PS01242">
    <property type="entry name" value="ZF_FPG_1"/>
    <property type="match status" value="1"/>
</dbReference>
<comment type="catalytic activity">
    <reaction evidence="1 15">
        <text>Hydrolysis of DNA containing ring-opened 7-methylguanine residues, releasing 2,6-diamino-4-hydroxy-5-(N-methyl)formamidopyrimidine.</text>
        <dbReference type="EC" id="3.2.2.23"/>
    </reaction>
</comment>
<dbReference type="SUPFAM" id="SSF57716">
    <property type="entry name" value="Glucocorticoid receptor-like (DNA-binding domain)"/>
    <property type="match status" value="1"/>
</dbReference>
<dbReference type="CDD" id="cd08966">
    <property type="entry name" value="EcFpg-like_N"/>
    <property type="match status" value="1"/>
</dbReference>
<comment type="catalytic activity">
    <reaction evidence="14 15">
        <text>2'-deoxyribonucleotide-(2'-deoxyribose 5'-phosphate)-2'-deoxyribonucleotide-DNA = a 3'-end 2'-deoxyribonucleotide-(2,3-dehydro-2,3-deoxyribose 5'-phosphate)-DNA + a 5'-end 5'-phospho-2'-deoxyribonucleoside-DNA + H(+)</text>
        <dbReference type="Rhea" id="RHEA:66592"/>
        <dbReference type="Rhea" id="RHEA-COMP:13180"/>
        <dbReference type="Rhea" id="RHEA-COMP:16897"/>
        <dbReference type="Rhea" id="RHEA-COMP:17067"/>
        <dbReference type="ChEBI" id="CHEBI:15378"/>
        <dbReference type="ChEBI" id="CHEBI:136412"/>
        <dbReference type="ChEBI" id="CHEBI:157695"/>
        <dbReference type="ChEBI" id="CHEBI:167181"/>
        <dbReference type="EC" id="4.2.99.18"/>
    </reaction>
</comment>
<evidence type="ECO:0000256" key="2">
    <source>
        <dbReference type="ARBA" id="ARBA00009409"/>
    </source>
</evidence>
<evidence type="ECO:0000256" key="13">
    <source>
        <dbReference type="ARBA" id="ARBA00023295"/>
    </source>
</evidence>
<dbReference type="InterPro" id="IPR015886">
    <property type="entry name" value="H2TH_FPG"/>
</dbReference>
<evidence type="ECO:0000256" key="4">
    <source>
        <dbReference type="ARBA" id="ARBA00022723"/>
    </source>
</evidence>
<reference evidence="16 17" key="1">
    <citation type="submission" date="2017-01" db="EMBL/GenBank/DDBJ databases">
        <title>Complete Genome Sequence of Dolosigranulum pigrum isolated from a Patient with interstitial lung disease.</title>
        <authorList>
            <person name="Mukhopadhyay R."/>
            <person name="Joaquin J."/>
            <person name="Hogue R."/>
            <person name="Fitzgerald S."/>
            <person name="Jospin G."/>
            <person name="Eisen J.A."/>
            <person name="Chaturvedi V."/>
        </authorList>
    </citation>
    <scope>NUCLEOTIDE SEQUENCE [LARGE SCALE GENOMIC DNA]</scope>
    <source>
        <strain evidence="16 17">15S00348</strain>
    </source>
</reference>
<dbReference type="SUPFAM" id="SSF81624">
    <property type="entry name" value="N-terminal domain of MutM-like DNA repair proteins"/>
    <property type="match status" value="1"/>
</dbReference>